<comment type="caution">
    <text evidence="1">The sequence shown here is derived from an EMBL/GenBank/DDBJ whole genome shotgun (WGS) entry which is preliminary data.</text>
</comment>
<dbReference type="Proteomes" id="UP001341840">
    <property type="component" value="Unassembled WGS sequence"/>
</dbReference>
<name>A0ABU6QWC9_9FABA</name>
<evidence type="ECO:0000313" key="2">
    <source>
        <dbReference type="Proteomes" id="UP001341840"/>
    </source>
</evidence>
<reference evidence="1 2" key="1">
    <citation type="journal article" date="2023" name="Plants (Basel)">
        <title>Bridging the Gap: Combining Genomics and Transcriptomics Approaches to Understand Stylosanthes scabra, an Orphan Legume from the Brazilian Caatinga.</title>
        <authorList>
            <person name="Ferreira-Neto J.R.C."/>
            <person name="da Silva M.D."/>
            <person name="Binneck E."/>
            <person name="de Melo N.F."/>
            <person name="da Silva R.H."/>
            <person name="de Melo A.L.T.M."/>
            <person name="Pandolfi V."/>
            <person name="Bustamante F.O."/>
            <person name="Brasileiro-Vidal A.C."/>
            <person name="Benko-Iseppon A.M."/>
        </authorList>
    </citation>
    <scope>NUCLEOTIDE SEQUENCE [LARGE SCALE GENOMIC DNA]</scope>
    <source>
        <tissue evidence="1">Leaves</tissue>
    </source>
</reference>
<organism evidence="1 2">
    <name type="scientific">Stylosanthes scabra</name>
    <dbReference type="NCBI Taxonomy" id="79078"/>
    <lineage>
        <taxon>Eukaryota</taxon>
        <taxon>Viridiplantae</taxon>
        <taxon>Streptophyta</taxon>
        <taxon>Embryophyta</taxon>
        <taxon>Tracheophyta</taxon>
        <taxon>Spermatophyta</taxon>
        <taxon>Magnoliopsida</taxon>
        <taxon>eudicotyledons</taxon>
        <taxon>Gunneridae</taxon>
        <taxon>Pentapetalae</taxon>
        <taxon>rosids</taxon>
        <taxon>fabids</taxon>
        <taxon>Fabales</taxon>
        <taxon>Fabaceae</taxon>
        <taxon>Papilionoideae</taxon>
        <taxon>50 kb inversion clade</taxon>
        <taxon>dalbergioids sensu lato</taxon>
        <taxon>Dalbergieae</taxon>
        <taxon>Pterocarpus clade</taxon>
        <taxon>Stylosanthes</taxon>
    </lineage>
</organism>
<protein>
    <submittedName>
        <fullName evidence="1">Uncharacterized protein</fullName>
    </submittedName>
</protein>
<evidence type="ECO:0000313" key="1">
    <source>
        <dbReference type="EMBL" id="MED6115946.1"/>
    </source>
</evidence>
<gene>
    <name evidence="1" type="ORF">PIB30_095562</name>
</gene>
<dbReference type="EMBL" id="JASCZI010002196">
    <property type="protein sequence ID" value="MED6115946.1"/>
    <property type="molecule type" value="Genomic_DNA"/>
</dbReference>
<keyword evidence="2" id="KW-1185">Reference proteome</keyword>
<accession>A0ABU6QWC9</accession>
<sequence>MHIKPVLVTYLNKIKECAANTYTLNLFQEVRHEIEKVGALNVFVVSEADNKVRSQNVDKSISMMEKANEKIVKGTPRPVVVERRHDVHDMTKKEVSLVDVR</sequence>
<proteinExistence type="predicted"/>